<dbReference type="Proteomes" id="UP000027195">
    <property type="component" value="Unassembled WGS sequence"/>
</dbReference>
<dbReference type="HOGENOM" id="CLU_063723_1_0_1"/>
<dbReference type="Pfam" id="PF18271">
    <property type="entry name" value="GH131_N"/>
    <property type="match status" value="1"/>
</dbReference>
<gene>
    <name evidence="3" type="ORF">BOTBODRAFT_64267</name>
</gene>
<evidence type="ECO:0000313" key="3">
    <source>
        <dbReference type="EMBL" id="KDQ17241.1"/>
    </source>
</evidence>
<accession>A0A067N0D2</accession>
<protein>
    <recommendedName>
        <fullName evidence="2">Glycoside hydrolase 131 catalytic N-terminal domain-containing protein</fullName>
    </recommendedName>
</protein>
<evidence type="ECO:0000313" key="4">
    <source>
        <dbReference type="Proteomes" id="UP000027195"/>
    </source>
</evidence>
<keyword evidence="4" id="KW-1185">Reference proteome</keyword>
<dbReference type="STRING" id="930990.A0A067N0D2"/>
<reference evidence="4" key="1">
    <citation type="journal article" date="2014" name="Proc. Natl. Acad. Sci. U.S.A.">
        <title>Extensive sampling of basidiomycete genomes demonstrates inadequacy of the white-rot/brown-rot paradigm for wood decay fungi.</title>
        <authorList>
            <person name="Riley R."/>
            <person name="Salamov A.A."/>
            <person name="Brown D.W."/>
            <person name="Nagy L.G."/>
            <person name="Floudas D."/>
            <person name="Held B.W."/>
            <person name="Levasseur A."/>
            <person name="Lombard V."/>
            <person name="Morin E."/>
            <person name="Otillar R."/>
            <person name="Lindquist E.A."/>
            <person name="Sun H."/>
            <person name="LaButti K.M."/>
            <person name="Schmutz J."/>
            <person name="Jabbour D."/>
            <person name="Luo H."/>
            <person name="Baker S.E."/>
            <person name="Pisabarro A.G."/>
            <person name="Walton J.D."/>
            <person name="Blanchette R.A."/>
            <person name="Henrissat B."/>
            <person name="Martin F."/>
            <person name="Cullen D."/>
            <person name="Hibbett D.S."/>
            <person name="Grigoriev I.V."/>
        </authorList>
    </citation>
    <scope>NUCLEOTIDE SEQUENCE [LARGE SCALE GENOMIC DNA]</scope>
    <source>
        <strain evidence="4">FD-172 SS1</strain>
    </source>
</reference>
<dbReference type="EMBL" id="KL198024">
    <property type="protein sequence ID" value="KDQ17241.1"/>
    <property type="molecule type" value="Genomic_DNA"/>
</dbReference>
<dbReference type="PANTHER" id="PTHR34612:SF2">
    <property type="entry name" value="GLYCOSIDE HYDROLASE 131 CATALYTIC N-TERMINAL DOMAIN-CONTAINING PROTEIN"/>
    <property type="match status" value="1"/>
</dbReference>
<dbReference type="OrthoDB" id="5283326at2759"/>
<evidence type="ECO:0000259" key="2">
    <source>
        <dbReference type="Pfam" id="PF18271"/>
    </source>
</evidence>
<feature type="chain" id="PRO_5001645183" description="Glycoside hydrolase 131 catalytic N-terminal domain-containing protein" evidence="1">
    <location>
        <begin position="19"/>
        <end position="304"/>
    </location>
</feature>
<dbReference type="InParanoid" id="A0A067N0D2"/>
<dbReference type="AlphaFoldDB" id="A0A067N0D2"/>
<keyword evidence="1" id="KW-0732">Signal</keyword>
<dbReference type="Gene3D" id="2.60.120.1160">
    <property type="match status" value="1"/>
</dbReference>
<feature type="domain" description="Glycoside hydrolase 131 catalytic N-terminal" evidence="2">
    <location>
        <begin position="27"/>
        <end position="299"/>
    </location>
</feature>
<organism evidence="3 4">
    <name type="scientific">Botryobasidium botryosum (strain FD-172 SS1)</name>
    <dbReference type="NCBI Taxonomy" id="930990"/>
    <lineage>
        <taxon>Eukaryota</taxon>
        <taxon>Fungi</taxon>
        <taxon>Dikarya</taxon>
        <taxon>Basidiomycota</taxon>
        <taxon>Agaricomycotina</taxon>
        <taxon>Agaricomycetes</taxon>
        <taxon>Cantharellales</taxon>
        <taxon>Botryobasidiaceae</taxon>
        <taxon>Botryobasidium</taxon>
    </lineage>
</organism>
<evidence type="ECO:0000256" key="1">
    <source>
        <dbReference type="SAM" id="SignalP"/>
    </source>
</evidence>
<feature type="signal peptide" evidence="1">
    <location>
        <begin position="1"/>
        <end position="18"/>
    </location>
</feature>
<proteinExistence type="predicted"/>
<dbReference type="PANTHER" id="PTHR34612">
    <property type="entry name" value="GH131_N DOMAIN-CONTAINING PROTEIN"/>
    <property type="match status" value="1"/>
</dbReference>
<name>A0A067N0D2_BOTB1</name>
<dbReference type="InterPro" id="IPR041524">
    <property type="entry name" value="GH131_N"/>
</dbReference>
<sequence length="304" mass="33291">MMLVGGLSSLLFVSLVSASPAQKGCKILFDGRIPLQTTPADFTKSTSLYNTKSVLGQNQTWAEVIKEPLVALPSLVRSGLIFRGLAKPFEVTITDQSIFVPGSGPPQGGFRRSELIPMSNNGTDPTVAGTTTVHFSIQTDPFKPLNYSHEYHPIWHERNDYNGNHFNLQTGTPFSAAKESIPIRNPKTLRITGWSIPTPEQNVFITDFNDLTWHNFALTIGWSTNKTTVYYSKGYEPLKKVAGPFSNDNSNGGQFHFGFLKLPTGPDGIDVAHTGYQERIKGAEGLIYGGIFIEDSSDGCITLS</sequence>